<dbReference type="InterPro" id="IPR050140">
    <property type="entry name" value="SRY-related_HMG-box_TF-like"/>
</dbReference>
<dbReference type="Pfam" id="PF00505">
    <property type="entry name" value="HMG_box"/>
    <property type="match status" value="1"/>
</dbReference>
<feature type="compositionally biased region" description="Low complexity" evidence="4">
    <location>
        <begin position="134"/>
        <end position="148"/>
    </location>
</feature>
<dbReference type="SMART" id="SM00398">
    <property type="entry name" value="HMG"/>
    <property type="match status" value="1"/>
</dbReference>
<evidence type="ECO:0000256" key="4">
    <source>
        <dbReference type="SAM" id="MobiDB-lite"/>
    </source>
</evidence>
<dbReference type="OrthoDB" id="6247875at2759"/>
<evidence type="ECO:0000256" key="1">
    <source>
        <dbReference type="ARBA" id="ARBA00023125"/>
    </source>
</evidence>
<feature type="compositionally biased region" description="Gly residues" evidence="4">
    <location>
        <begin position="107"/>
        <end position="123"/>
    </location>
</feature>
<feature type="region of interest" description="Disordered" evidence="4">
    <location>
        <begin position="511"/>
        <end position="534"/>
    </location>
</feature>
<keyword evidence="1 3" id="KW-0238">DNA-binding</keyword>
<organism evidence="6 7">
    <name type="scientific">Mycena chlorophos</name>
    <name type="common">Agaric fungus</name>
    <name type="synonym">Agaricus chlorophos</name>
    <dbReference type="NCBI Taxonomy" id="658473"/>
    <lineage>
        <taxon>Eukaryota</taxon>
        <taxon>Fungi</taxon>
        <taxon>Dikarya</taxon>
        <taxon>Basidiomycota</taxon>
        <taxon>Agaricomycotina</taxon>
        <taxon>Agaricomycetes</taxon>
        <taxon>Agaricomycetidae</taxon>
        <taxon>Agaricales</taxon>
        <taxon>Marasmiineae</taxon>
        <taxon>Mycenaceae</taxon>
        <taxon>Mycena</taxon>
    </lineage>
</organism>
<feature type="region of interest" description="Disordered" evidence="4">
    <location>
        <begin position="182"/>
        <end position="213"/>
    </location>
</feature>
<feature type="domain" description="HMG box" evidence="5">
    <location>
        <begin position="212"/>
        <end position="299"/>
    </location>
</feature>
<protein>
    <submittedName>
        <fullName evidence="6">HMG box domain-containing protein</fullName>
    </submittedName>
</protein>
<keyword evidence="7" id="KW-1185">Reference proteome</keyword>
<dbReference type="SUPFAM" id="SSF47095">
    <property type="entry name" value="HMG-box"/>
    <property type="match status" value="1"/>
</dbReference>
<keyword evidence="2" id="KW-0804">Transcription</keyword>
<reference evidence="6" key="1">
    <citation type="submission" date="2020-05" db="EMBL/GenBank/DDBJ databases">
        <title>Mycena genomes resolve the evolution of fungal bioluminescence.</title>
        <authorList>
            <person name="Tsai I.J."/>
        </authorList>
    </citation>
    <scope>NUCLEOTIDE SEQUENCE</scope>
    <source>
        <strain evidence="6">110903Hualien_Pintung</strain>
    </source>
</reference>
<feature type="region of interest" description="Disordered" evidence="4">
    <location>
        <begin position="467"/>
        <end position="495"/>
    </location>
</feature>
<feature type="compositionally biased region" description="Polar residues" evidence="4">
    <location>
        <begin position="514"/>
        <end position="530"/>
    </location>
</feature>
<evidence type="ECO:0000313" key="6">
    <source>
        <dbReference type="EMBL" id="KAF7318486.1"/>
    </source>
</evidence>
<dbReference type="PROSITE" id="PS50118">
    <property type="entry name" value="HMG_BOX_2"/>
    <property type="match status" value="1"/>
</dbReference>
<dbReference type="GO" id="GO:0030154">
    <property type="term" value="P:cell differentiation"/>
    <property type="evidence" value="ECO:0007669"/>
    <property type="project" value="TreeGrafter"/>
</dbReference>
<proteinExistence type="predicted"/>
<feature type="region of interest" description="Disordered" evidence="4">
    <location>
        <begin position="107"/>
        <end position="149"/>
    </location>
</feature>
<dbReference type="Gene3D" id="1.10.30.10">
    <property type="entry name" value="High mobility group box domain"/>
    <property type="match status" value="1"/>
</dbReference>
<dbReference type="AlphaFoldDB" id="A0A8H6TJL0"/>
<dbReference type="CDD" id="cd01389">
    <property type="entry name" value="HMG-box_ROX1-like"/>
    <property type="match status" value="1"/>
</dbReference>
<dbReference type="PANTHER" id="PTHR10270:SF161">
    <property type="entry name" value="SEX-DETERMINING REGION Y PROTEIN"/>
    <property type="match status" value="1"/>
</dbReference>
<feature type="region of interest" description="Disordered" evidence="4">
    <location>
        <begin position="233"/>
        <end position="261"/>
    </location>
</feature>
<gene>
    <name evidence="6" type="ORF">HMN09_00357800</name>
</gene>
<dbReference type="EMBL" id="JACAZE010000004">
    <property type="protein sequence ID" value="KAF7318486.1"/>
    <property type="molecule type" value="Genomic_DNA"/>
</dbReference>
<dbReference type="GO" id="GO:0001228">
    <property type="term" value="F:DNA-binding transcription activator activity, RNA polymerase II-specific"/>
    <property type="evidence" value="ECO:0007669"/>
    <property type="project" value="TreeGrafter"/>
</dbReference>
<accession>A0A8H6TJL0</accession>
<dbReference type="InterPro" id="IPR036910">
    <property type="entry name" value="HMG_box_dom_sf"/>
</dbReference>
<dbReference type="PANTHER" id="PTHR10270">
    <property type="entry name" value="SOX TRANSCRIPTION FACTOR"/>
    <property type="match status" value="1"/>
</dbReference>
<feature type="DNA-binding region" description="HMG box" evidence="3">
    <location>
        <begin position="212"/>
        <end position="299"/>
    </location>
</feature>
<feature type="compositionally biased region" description="Low complexity" evidence="4">
    <location>
        <begin position="467"/>
        <end position="486"/>
    </location>
</feature>
<evidence type="ECO:0000256" key="2">
    <source>
        <dbReference type="ARBA" id="ARBA00023163"/>
    </source>
</evidence>
<keyword evidence="3" id="KW-0539">Nucleus</keyword>
<dbReference type="Proteomes" id="UP000613580">
    <property type="component" value="Unassembled WGS sequence"/>
</dbReference>
<evidence type="ECO:0000313" key="7">
    <source>
        <dbReference type="Proteomes" id="UP000613580"/>
    </source>
</evidence>
<dbReference type="GO" id="GO:0005634">
    <property type="term" value="C:nucleus"/>
    <property type="evidence" value="ECO:0007669"/>
    <property type="project" value="UniProtKB-UniRule"/>
</dbReference>
<name>A0A8H6TJL0_MYCCL</name>
<comment type="caution">
    <text evidence="6">The sequence shown here is derived from an EMBL/GenBank/DDBJ whole genome shotgun (WGS) entry which is preliminary data.</text>
</comment>
<evidence type="ECO:0000259" key="5">
    <source>
        <dbReference type="PROSITE" id="PS50118"/>
    </source>
</evidence>
<feature type="compositionally biased region" description="Basic and acidic residues" evidence="4">
    <location>
        <begin position="200"/>
        <end position="213"/>
    </location>
</feature>
<sequence length="640" mass="66256">MPALRTRDTHPRSQNALELVLDPTSFSPSLSDGFIPFTPTSEFASSLDSKSPVEITLVSPTPRAATFPFNISTGFTFPTAHNLADSPFSSPSSSPFEGAAGLSLGGLDLGGNGGNDGGDGGNGPFLTMPKTESEASSSPVATSPSTVTGMPMPLPLSAFTRTLSPFPATVLPSAVPALAPAAQIVPPPTRRKSSSTAPTGERRPKKGDDDYVKRPENAFILFRRQACAERDAASAPASLADGPTSSPTSLPAGKKARQADLSKAISAQWRALPAEERAKWEALAKEKKREHAERYPGYVYRPQRKGSMAKEETVFITGDSKGKRRKGSAPTLPTPVPVLEQPVPHAGAAPVEFVLPAPRPRSQSHNPTTTSRTPVPAYQAIQIPNVYASASSSSNAAASSSLFIPSASPNEMSLLPMIAQSAQQRMDGGFDYLPSFGSAAEFEASLQSSDFLRAMFPPNHVAHGLPPLTLSTSSSSDSPASSTPGSPYTPAASVVSPYTTPTPGALLDAAYPQHHQQQCTPTNEEPNALSQPFGFGAPTDPWAAYSFGAGVGGDAAFGGGMDFDFDLASIPAVGGGWGVGVAADGAVEGGQPLALGMDVDGTGSGKAGSGLFGMDFGGFESEETWMGMSMGEHGQTEEGL</sequence>
<dbReference type="InterPro" id="IPR009071">
    <property type="entry name" value="HMG_box_dom"/>
</dbReference>
<dbReference type="GO" id="GO:0000978">
    <property type="term" value="F:RNA polymerase II cis-regulatory region sequence-specific DNA binding"/>
    <property type="evidence" value="ECO:0007669"/>
    <property type="project" value="TreeGrafter"/>
</dbReference>
<evidence type="ECO:0000256" key="3">
    <source>
        <dbReference type="PROSITE-ProRule" id="PRU00267"/>
    </source>
</evidence>